<feature type="region of interest" description="Disordered" evidence="6">
    <location>
        <begin position="1"/>
        <end position="46"/>
    </location>
</feature>
<keyword evidence="3" id="KW-0067">ATP-binding</keyword>
<sequence>HTARRTGPGIGLARRDHGRVHAGRPPGSRERSGVRPGAGCGEDRSVSAHRLPNIGTRLIGRYIRWHESLPSTNDVALRLAEVGVPEGTVIVAEEQTAGRGRRGRAWASPRGGIWLSVILRPGLPVERVPLIALSAAAATARAIREATGLPARVKWPNDVLVDGKKIVGILAEAGAGGEWVVVGIGINANIPLDALPQATGYPATSLQALGHPVDQDALITLVLRELEDGYDLLRSGGFRATLRRWREMADTLGRQVRVEMPDAAIEGVAQDVDETGALLVRLDGGSVRRVVAGDLHVREVGP</sequence>
<dbReference type="HAMAP" id="MF_00978">
    <property type="entry name" value="Bifunct_BirA"/>
    <property type="match status" value="1"/>
</dbReference>
<dbReference type="AlphaFoldDB" id="A0A537J786"/>
<dbReference type="SUPFAM" id="SSF55681">
    <property type="entry name" value="Class II aaRS and biotin synthetases"/>
    <property type="match status" value="1"/>
</dbReference>
<dbReference type="Gene3D" id="3.30.930.10">
    <property type="entry name" value="Bira Bifunctional Protein, Domain 2"/>
    <property type="match status" value="1"/>
</dbReference>
<dbReference type="PANTHER" id="PTHR12835">
    <property type="entry name" value="BIOTIN PROTEIN LIGASE"/>
    <property type="match status" value="1"/>
</dbReference>
<dbReference type="Proteomes" id="UP000318093">
    <property type="component" value="Unassembled WGS sequence"/>
</dbReference>
<keyword evidence="2" id="KW-0547">Nucleotide-binding</keyword>
<evidence type="ECO:0000256" key="6">
    <source>
        <dbReference type="SAM" id="MobiDB-lite"/>
    </source>
</evidence>
<evidence type="ECO:0000256" key="5">
    <source>
        <dbReference type="ARBA" id="ARBA00024227"/>
    </source>
</evidence>
<dbReference type="Gene3D" id="2.30.30.100">
    <property type="match status" value="1"/>
</dbReference>
<dbReference type="NCBIfam" id="TIGR00121">
    <property type="entry name" value="birA_ligase"/>
    <property type="match status" value="1"/>
</dbReference>
<evidence type="ECO:0000313" key="9">
    <source>
        <dbReference type="Proteomes" id="UP000318093"/>
    </source>
</evidence>
<dbReference type="EMBL" id="VBAN01000331">
    <property type="protein sequence ID" value="TMI79390.1"/>
    <property type="molecule type" value="Genomic_DNA"/>
</dbReference>
<dbReference type="Pfam" id="PF02237">
    <property type="entry name" value="BPL_C"/>
    <property type="match status" value="1"/>
</dbReference>
<dbReference type="InterPro" id="IPR030855">
    <property type="entry name" value="Bifunct_BirA"/>
</dbReference>
<keyword evidence="1 8" id="KW-0436">Ligase</keyword>
<evidence type="ECO:0000313" key="8">
    <source>
        <dbReference type="EMBL" id="TMI79390.1"/>
    </source>
</evidence>
<feature type="non-terminal residue" evidence="8">
    <location>
        <position position="1"/>
    </location>
</feature>
<proteinExistence type="inferred from homology"/>
<dbReference type="PROSITE" id="PS51733">
    <property type="entry name" value="BPL_LPL_CATALYTIC"/>
    <property type="match status" value="1"/>
</dbReference>
<dbReference type="GO" id="GO:0005524">
    <property type="term" value="F:ATP binding"/>
    <property type="evidence" value="ECO:0007669"/>
    <property type="project" value="UniProtKB-KW"/>
</dbReference>
<dbReference type="InterPro" id="IPR008988">
    <property type="entry name" value="Transcriptional_repressor_C"/>
</dbReference>
<feature type="domain" description="BPL/LPL catalytic" evidence="7">
    <location>
        <begin position="48"/>
        <end position="234"/>
    </location>
</feature>
<organism evidence="8 9">
    <name type="scientific">Candidatus Segetimicrobium genomatis</name>
    <dbReference type="NCBI Taxonomy" id="2569760"/>
    <lineage>
        <taxon>Bacteria</taxon>
        <taxon>Bacillati</taxon>
        <taxon>Candidatus Sysuimicrobiota</taxon>
        <taxon>Candidatus Sysuimicrobiia</taxon>
        <taxon>Candidatus Sysuimicrobiales</taxon>
        <taxon>Candidatus Segetimicrobiaceae</taxon>
        <taxon>Candidatus Segetimicrobium</taxon>
    </lineage>
</organism>
<dbReference type="InterPro" id="IPR004143">
    <property type="entry name" value="BPL_LPL_catalytic"/>
</dbReference>
<accession>A0A537J786</accession>
<comment type="caution">
    <text evidence="8">The sequence shown here is derived from an EMBL/GenBank/DDBJ whole genome shotgun (WGS) entry which is preliminary data.</text>
</comment>
<dbReference type="PANTHER" id="PTHR12835:SF5">
    <property type="entry name" value="BIOTIN--PROTEIN LIGASE"/>
    <property type="match status" value="1"/>
</dbReference>
<dbReference type="GO" id="GO:0006355">
    <property type="term" value="P:regulation of DNA-templated transcription"/>
    <property type="evidence" value="ECO:0007669"/>
    <property type="project" value="InterPro"/>
</dbReference>
<dbReference type="GO" id="GO:0004077">
    <property type="term" value="F:biotin--[biotin carboxyl-carrier protein] ligase activity"/>
    <property type="evidence" value="ECO:0007669"/>
    <property type="project" value="UniProtKB-EC"/>
</dbReference>
<evidence type="ECO:0000256" key="3">
    <source>
        <dbReference type="ARBA" id="ARBA00022840"/>
    </source>
</evidence>
<name>A0A537J786_9BACT</name>
<gene>
    <name evidence="8" type="ORF">E6H03_10380</name>
</gene>
<dbReference type="InterPro" id="IPR004408">
    <property type="entry name" value="Biotin_CoA_COase_ligase"/>
</dbReference>
<reference evidence="8 9" key="1">
    <citation type="journal article" date="2019" name="Nat. Microbiol.">
        <title>Mediterranean grassland soil C-N compound turnover is dependent on rainfall and depth, and is mediated by genomically divergent microorganisms.</title>
        <authorList>
            <person name="Diamond S."/>
            <person name="Andeer P.F."/>
            <person name="Li Z."/>
            <person name="Crits-Christoph A."/>
            <person name="Burstein D."/>
            <person name="Anantharaman K."/>
            <person name="Lane K.R."/>
            <person name="Thomas B.C."/>
            <person name="Pan C."/>
            <person name="Northen T.R."/>
            <person name="Banfield J.F."/>
        </authorList>
    </citation>
    <scope>NUCLEOTIDE SEQUENCE [LARGE SCALE GENOMIC DNA]</scope>
    <source>
        <strain evidence="8">NP_6</strain>
    </source>
</reference>
<evidence type="ECO:0000256" key="4">
    <source>
        <dbReference type="ARBA" id="ARBA00023267"/>
    </source>
</evidence>
<dbReference type="InterPro" id="IPR003142">
    <property type="entry name" value="BPL_C"/>
</dbReference>
<dbReference type="Pfam" id="PF03099">
    <property type="entry name" value="BPL_LplA_LipB"/>
    <property type="match status" value="1"/>
</dbReference>
<dbReference type="EC" id="6.3.4.15" evidence="5"/>
<protein>
    <recommendedName>
        <fullName evidence="5">biotin--[biotin carboxyl-carrier protein] ligase</fullName>
        <ecNumber evidence="5">6.3.4.15</ecNumber>
    </recommendedName>
</protein>
<dbReference type="InterPro" id="IPR045864">
    <property type="entry name" value="aa-tRNA-synth_II/BPL/LPL"/>
</dbReference>
<dbReference type="CDD" id="cd16442">
    <property type="entry name" value="BPL"/>
    <property type="match status" value="1"/>
</dbReference>
<evidence type="ECO:0000259" key="7">
    <source>
        <dbReference type="PROSITE" id="PS51733"/>
    </source>
</evidence>
<evidence type="ECO:0000256" key="1">
    <source>
        <dbReference type="ARBA" id="ARBA00022598"/>
    </source>
</evidence>
<dbReference type="GO" id="GO:0005737">
    <property type="term" value="C:cytoplasm"/>
    <property type="evidence" value="ECO:0007669"/>
    <property type="project" value="TreeGrafter"/>
</dbReference>
<evidence type="ECO:0000256" key="2">
    <source>
        <dbReference type="ARBA" id="ARBA00022741"/>
    </source>
</evidence>
<dbReference type="SUPFAM" id="SSF50037">
    <property type="entry name" value="C-terminal domain of transcriptional repressors"/>
    <property type="match status" value="1"/>
</dbReference>
<keyword evidence="4" id="KW-0092">Biotin</keyword>